<dbReference type="InterPro" id="IPR051565">
    <property type="entry name" value="Sal_C2H2-zinc-finger"/>
</dbReference>
<dbReference type="GO" id="GO:0005634">
    <property type="term" value="C:nucleus"/>
    <property type="evidence" value="ECO:0007669"/>
    <property type="project" value="UniProtKB-SubCell"/>
</dbReference>
<feature type="compositionally biased region" description="Low complexity" evidence="15">
    <location>
        <begin position="330"/>
        <end position="341"/>
    </location>
</feature>
<keyword evidence="18" id="KW-1185">Reference proteome</keyword>
<feature type="compositionally biased region" description="Low complexity" evidence="15">
    <location>
        <begin position="309"/>
        <end position="321"/>
    </location>
</feature>
<dbReference type="FunFam" id="3.30.160.60:FF:000215">
    <property type="entry name" value="Spalt-like transcription factor 3"/>
    <property type="match status" value="1"/>
</dbReference>
<dbReference type="GO" id="GO:0000981">
    <property type="term" value="F:DNA-binding transcription factor activity, RNA polymerase II-specific"/>
    <property type="evidence" value="ECO:0007669"/>
    <property type="project" value="TreeGrafter"/>
</dbReference>
<keyword evidence="9" id="KW-0804">Transcription</keyword>
<dbReference type="FunFam" id="3.30.160.60:FF:000708">
    <property type="entry name" value="Sal-like protein 1"/>
    <property type="match status" value="1"/>
</dbReference>
<dbReference type="SMART" id="SM00355">
    <property type="entry name" value="ZnF_C2H2"/>
    <property type="match status" value="9"/>
</dbReference>
<feature type="compositionally biased region" description="Low complexity" evidence="15">
    <location>
        <begin position="1233"/>
        <end position="1265"/>
    </location>
</feature>
<keyword evidence="5 14" id="KW-0863">Zinc-finger</keyword>
<keyword evidence="7" id="KW-0805">Transcription regulation</keyword>
<dbReference type="FunFam" id="3.30.160.60:FF:000291">
    <property type="entry name" value="Spalt-like transcription factor 4"/>
    <property type="match status" value="1"/>
</dbReference>
<feature type="region of interest" description="Disordered" evidence="15">
    <location>
        <begin position="769"/>
        <end position="792"/>
    </location>
</feature>
<comment type="caution">
    <text evidence="17">The sequence shown here is derived from an EMBL/GenBank/DDBJ whole genome shotgun (WGS) entry which is preliminary data.</text>
</comment>
<dbReference type="GO" id="GO:0000978">
    <property type="term" value="F:RNA polymerase II cis-regulatory region sequence-specific DNA binding"/>
    <property type="evidence" value="ECO:0007669"/>
    <property type="project" value="TreeGrafter"/>
</dbReference>
<feature type="compositionally biased region" description="Polar residues" evidence="15">
    <location>
        <begin position="1266"/>
        <end position="1282"/>
    </location>
</feature>
<dbReference type="OrthoDB" id="9998363at2759"/>
<keyword evidence="4" id="KW-0677">Repeat</keyword>
<keyword evidence="2" id="KW-0217">Developmental protein</keyword>
<feature type="domain" description="C2H2-type" evidence="16">
    <location>
        <begin position="15"/>
        <end position="42"/>
    </location>
</feature>
<dbReference type="EMBL" id="CAJHNH020000514">
    <property type="protein sequence ID" value="CAG5118216.1"/>
    <property type="molecule type" value="Genomic_DNA"/>
</dbReference>
<feature type="domain" description="C2H2-type" evidence="16">
    <location>
        <begin position="1301"/>
        <end position="1328"/>
    </location>
</feature>
<dbReference type="FunFam" id="3.30.160.60:FF:000025">
    <property type="entry name" value="Spalt-like transcription factor 1"/>
    <property type="match status" value="1"/>
</dbReference>
<feature type="compositionally biased region" description="Polar residues" evidence="15">
    <location>
        <begin position="1016"/>
        <end position="1036"/>
    </location>
</feature>
<sequence length="1351" mass="149463">LERSQYASDDPFFKHKCRFCHKVFGSDSALQIHVRSHTGERPFKCNICGNRFSTKGNLKVHFERHKAKYPHIKMDATPVPEHLDRQPNLMPNFPPTSIPPSIPLPPPMPRLSNPPMHHGPISSPSPSPHVHVSHPSPFPVGFGGTFLSSVGPGLSPFGLMPPPRENPMPFPLSLTLSLPTSLGMPLSLGRDSLSRRESPTKLSTGSIETSVIRSPRKESPISSIRDLSPSEIRRPIAHQYHNHIPHHYISHHFDPYRKSHSVMSDDGKHEEVREESEKETEDRDIESRRSRSRHESADSRGSSPLVQKSVTTTVTTSSTMSSPPPPPLLSRPSSSHSPRRSPASVISWASLASSQAPLLPSHHPTLFPHHHLPPGFPGLGLPLPGNPPHFPLPPHLNSVLSMPGPRLNGHSPFLPPPPPLPPHISPPPGESSMFRNSILPTKTIDPSENLEQYMEVQKSETSKLEALVKNIEQKITDPNQCVVCHRVLSCKSALQMHYRIHTGERPFKCKICGRSFTTKGNLKTHMGVHRAKPALRMMHQCPVCHKQFTNVLVLQQHIRAHTGSMQHLSHVPLLPSHMDWTHRPPFGLNRHHPYLPPLHHDSHSLDLSGMSPFSNHLHRERSYSASDHHKSLSEERRSPVVKENDRSLDQSTERDQERHSDDEDSKDDTPRPHSRNSEDSRGKSPGETCLAEPSQEETFHGKLTLAKPEFESAFLPPAFGNTPFDAPLAALEERVKAIDSQLSKTSFEKFRNSMGLDSAFFPNSSNLSNAEKNSEYGSEPASKSESPSSGGEMPSYGFSVLGSFDRNATTCNICLKTFACKSALDVHYRSHTKLKPYHCDVCERRFSTRGNLKQHLLTHKIRDIPSSAFDDVNGDHNSDDDHEDDDDDLPGKDSTEGDDDDMNDLPNEDYPFEDDEGLDDDGVDPDLEQDEDTDNPIDDFNDLVQSEEVLSPSKSTDEFQEDNNNISSFQNHNGDNPQESCNDSSAADTVSSNSSRQPDIQANLAKNTSSTSSSTQAQKVPKSNSNTQDSSRQTNNSGQKSHASESSGSSSNSHSAASSSLRRHSGPKHQCMTCMKPFSSASALQIHTRTHTGDKPFKCNLKVHMGTHMWNNSPSRRGRRMSIEPPFLLSHMKDTPFMPTGFPPRPPLDFFYQYPLPMMNGPDSKMSEISAIQNLGGSIHSLPPIPAHLMHGFLPSEGFKANKDSRTTSESGEPRDHSDKKPSTSELNLSVKLSSVSDASPSRSTSSTSSSSLSLSVHPPTSTLSVTATSTPSPSNNKENSSTAALDLRNMRAAPWLWGSFPCHHCGQMFPIQDSLEHHLRTHHLRKTESPSHTLSKTEAHPALPPKALLA</sequence>
<feature type="compositionally biased region" description="Polar residues" evidence="15">
    <location>
        <begin position="996"/>
        <end position="1007"/>
    </location>
</feature>
<feature type="non-terminal residue" evidence="17">
    <location>
        <position position="1351"/>
    </location>
</feature>
<dbReference type="GO" id="GO:0048646">
    <property type="term" value="P:anatomical structure formation involved in morphogenesis"/>
    <property type="evidence" value="ECO:0007669"/>
    <property type="project" value="UniProtKB-ARBA"/>
</dbReference>
<keyword evidence="6" id="KW-0862">Zinc</keyword>
<feature type="domain" description="C2H2-type" evidence="16">
    <location>
        <begin position="507"/>
        <end position="534"/>
    </location>
</feature>
<dbReference type="GO" id="GO:0048513">
    <property type="term" value="P:animal organ development"/>
    <property type="evidence" value="ECO:0007669"/>
    <property type="project" value="UniProtKB-ARBA"/>
</dbReference>
<dbReference type="GO" id="GO:0008270">
    <property type="term" value="F:zinc ion binding"/>
    <property type="evidence" value="ECO:0007669"/>
    <property type="project" value="UniProtKB-KW"/>
</dbReference>
<accession>A0A8S3YVE0</accession>
<feature type="compositionally biased region" description="Low complexity" evidence="15">
    <location>
        <begin position="1037"/>
        <end position="1060"/>
    </location>
</feature>
<feature type="region of interest" description="Disordered" evidence="15">
    <location>
        <begin position="258"/>
        <end position="341"/>
    </location>
</feature>
<comment type="similarity">
    <text evidence="11">Belongs to the sal C2H2-type zinc-finger protein family.</text>
</comment>
<feature type="compositionally biased region" description="Acidic residues" evidence="15">
    <location>
        <begin position="896"/>
        <end position="941"/>
    </location>
</feature>
<keyword evidence="3" id="KW-0479">Metal-binding</keyword>
<evidence type="ECO:0000256" key="14">
    <source>
        <dbReference type="PROSITE-ProRule" id="PRU00042"/>
    </source>
</evidence>
<comment type="subcellular location">
    <subcellularLocation>
        <location evidence="1">Nucleus</location>
    </subcellularLocation>
</comment>
<feature type="domain" description="C2H2-type" evidence="16">
    <location>
        <begin position="479"/>
        <end position="506"/>
    </location>
</feature>
<feature type="region of interest" description="Disordered" evidence="15">
    <location>
        <begin position="1196"/>
        <end position="1282"/>
    </location>
</feature>
<feature type="compositionally biased region" description="Polar residues" evidence="15">
    <location>
        <begin position="200"/>
        <end position="212"/>
    </location>
</feature>
<dbReference type="Pfam" id="PF00096">
    <property type="entry name" value="zf-C2H2"/>
    <property type="match status" value="4"/>
</dbReference>
<dbReference type="SUPFAM" id="SSF57667">
    <property type="entry name" value="beta-beta-alpha zinc fingers"/>
    <property type="match status" value="5"/>
</dbReference>
<dbReference type="GO" id="GO:0001708">
    <property type="term" value="P:cell fate specification"/>
    <property type="evidence" value="ECO:0007669"/>
    <property type="project" value="UniProtKB-ARBA"/>
</dbReference>
<evidence type="ECO:0000256" key="1">
    <source>
        <dbReference type="ARBA" id="ARBA00004123"/>
    </source>
</evidence>
<proteinExistence type="inferred from homology"/>
<feature type="domain" description="C2H2-type" evidence="16">
    <location>
        <begin position="837"/>
        <end position="859"/>
    </location>
</feature>
<feature type="region of interest" description="Disordered" evidence="15">
    <location>
        <begin position="619"/>
        <end position="697"/>
    </location>
</feature>
<evidence type="ECO:0000256" key="3">
    <source>
        <dbReference type="ARBA" id="ARBA00022723"/>
    </source>
</evidence>
<evidence type="ECO:0000313" key="17">
    <source>
        <dbReference type="EMBL" id="CAG5118216.1"/>
    </source>
</evidence>
<dbReference type="Pfam" id="PF12874">
    <property type="entry name" value="zf-met"/>
    <property type="match status" value="2"/>
</dbReference>
<feature type="compositionally biased region" description="Low complexity" evidence="15">
    <location>
        <begin position="982"/>
        <end position="995"/>
    </location>
</feature>
<feature type="region of interest" description="Disordered" evidence="15">
    <location>
        <begin position="866"/>
        <end position="1072"/>
    </location>
</feature>
<dbReference type="InterPro" id="IPR013087">
    <property type="entry name" value="Znf_C2H2_type"/>
</dbReference>
<feature type="region of interest" description="Disordered" evidence="15">
    <location>
        <begin position="109"/>
        <end position="132"/>
    </location>
</feature>
<keyword evidence="10" id="KW-0539">Nucleus</keyword>
<protein>
    <recommendedName>
        <fullName evidence="13">Homeotic protein spalt-major</fullName>
    </recommendedName>
</protein>
<evidence type="ECO:0000256" key="2">
    <source>
        <dbReference type="ARBA" id="ARBA00022473"/>
    </source>
</evidence>
<organism evidence="17 18">
    <name type="scientific">Candidula unifasciata</name>
    <dbReference type="NCBI Taxonomy" id="100452"/>
    <lineage>
        <taxon>Eukaryota</taxon>
        <taxon>Metazoa</taxon>
        <taxon>Spiralia</taxon>
        <taxon>Lophotrochozoa</taxon>
        <taxon>Mollusca</taxon>
        <taxon>Gastropoda</taxon>
        <taxon>Heterobranchia</taxon>
        <taxon>Euthyneura</taxon>
        <taxon>Panpulmonata</taxon>
        <taxon>Eupulmonata</taxon>
        <taxon>Stylommatophora</taxon>
        <taxon>Helicina</taxon>
        <taxon>Helicoidea</taxon>
        <taxon>Geomitridae</taxon>
        <taxon>Candidula</taxon>
    </lineage>
</organism>
<dbReference type="GO" id="GO:0048699">
    <property type="term" value="P:generation of neurons"/>
    <property type="evidence" value="ECO:0007669"/>
    <property type="project" value="UniProtKB-ARBA"/>
</dbReference>
<evidence type="ECO:0000256" key="8">
    <source>
        <dbReference type="ARBA" id="ARBA00023125"/>
    </source>
</evidence>
<dbReference type="FunFam" id="3.30.160.60:FF:002381">
    <property type="entry name" value="Putative spalt protein"/>
    <property type="match status" value="1"/>
</dbReference>
<comment type="function">
    <text evidence="12">Required for the establishment of the posterior-most head and the anterior-most tail segments of the embryo. Probably function as a transcriptional regulator. Could repress the transcription of the tsh gene.</text>
</comment>
<feature type="compositionally biased region" description="Low complexity" evidence="15">
    <location>
        <begin position="777"/>
        <end position="792"/>
    </location>
</feature>
<name>A0A8S3YVE0_9EUPU</name>
<dbReference type="InterPro" id="IPR036236">
    <property type="entry name" value="Znf_C2H2_sf"/>
</dbReference>
<evidence type="ECO:0000256" key="5">
    <source>
        <dbReference type="ARBA" id="ARBA00022771"/>
    </source>
</evidence>
<reference evidence="17" key="1">
    <citation type="submission" date="2021-04" db="EMBL/GenBank/DDBJ databases">
        <authorList>
            <consortium name="Molecular Ecology Group"/>
        </authorList>
    </citation>
    <scope>NUCLEOTIDE SEQUENCE</scope>
</reference>
<evidence type="ECO:0000256" key="4">
    <source>
        <dbReference type="ARBA" id="ARBA00022737"/>
    </source>
</evidence>
<evidence type="ECO:0000256" key="10">
    <source>
        <dbReference type="ARBA" id="ARBA00023242"/>
    </source>
</evidence>
<dbReference type="Gene3D" id="3.30.160.60">
    <property type="entry name" value="Classic Zinc Finger"/>
    <property type="match status" value="7"/>
</dbReference>
<keyword evidence="8" id="KW-0238">DNA-binding</keyword>
<feature type="domain" description="C2H2-type" evidence="16">
    <location>
        <begin position="809"/>
        <end position="836"/>
    </location>
</feature>
<evidence type="ECO:0000259" key="16">
    <source>
        <dbReference type="PROSITE" id="PS50157"/>
    </source>
</evidence>
<feature type="compositionally biased region" description="Low complexity" evidence="15">
    <location>
        <begin position="110"/>
        <end position="132"/>
    </location>
</feature>
<feature type="compositionally biased region" description="Basic and acidic residues" evidence="15">
    <location>
        <begin position="620"/>
        <end position="684"/>
    </location>
</feature>
<feature type="region of interest" description="Disordered" evidence="15">
    <location>
        <begin position="190"/>
        <end position="230"/>
    </location>
</feature>
<evidence type="ECO:0000256" key="15">
    <source>
        <dbReference type="SAM" id="MobiDB-lite"/>
    </source>
</evidence>
<gene>
    <name evidence="17" type="ORF">CUNI_LOCUS3774</name>
</gene>
<evidence type="ECO:0000256" key="7">
    <source>
        <dbReference type="ARBA" id="ARBA00023015"/>
    </source>
</evidence>
<dbReference type="PANTHER" id="PTHR23233">
    <property type="entry name" value="SAL-LIKE PROTEIN"/>
    <property type="match status" value="1"/>
</dbReference>
<evidence type="ECO:0000256" key="9">
    <source>
        <dbReference type="ARBA" id="ARBA00023163"/>
    </source>
</evidence>
<dbReference type="GO" id="GO:0061061">
    <property type="term" value="P:muscle structure development"/>
    <property type="evidence" value="ECO:0007669"/>
    <property type="project" value="UniProtKB-ARBA"/>
</dbReference>
<feature type="compositionally biased region" description="Basic and acidic residues" evidence="15">
    <location>
        <begin position="258"/>
        <end position="276"/>
    </location>
</feature>
<dbReference type="GO" id="GO:0009791">
    <property type="term" value="P:post-embryonic development"/>
    <property type="evidence" value="ECO:0007669"/>
    <property type="project" value="UniProtKB-ARBA"/>
</dbReference>
<dbReference type="PROSITE" id="PS00028">
    <property type="entry name" value="ZINC_FINGER_C2H2_1"/>
    <property type="match status" value="9"/>
</dbReference>
<evidence type="ECO:0000256" key="6">
    <source>
        <dbReference type="ARBA" id="ARBA00022833"/>
    </source>
</evidence>
<evidence type="ECO:0000256" key="13">
    <source>
        <dbReference type="ARBA" id="ARBA00071947"/>
    </source>
</evidence>
<dbReference type="FunFam" id="3.30.160.60:FF:000130">
    <property type="entry name" value="Spalt-like transcription factor 4"/>
    <property type="match status" value="1"/>
</dbReference>
<feature type="domain" description="C2H2-type" evidence="16">
    <location>
        <begin position="1069"/>
        <end position="1096"/>
    </location>
</feature>
<evidence type="ECO:0000256" key="11">
    <source>
        <dbReference type="ARBA" id="ARBA00038474"/>
    </source>
</evidence>
<dbReference type="PANTHER" id="PTHR23233:SF87">
    <property type="entry name" value="HOMEOTIC PROTEIN SPALT-MAJOR"/>
    <property type="match status" value="1"/>
</dbReference>
<dbReference type="Proteomes" id="UP000678393">
    <property type="component" value="Unassembled WGS sequence"/>
</dbReference>
<feature type="compositionally biased region" description="Basic and acidic residues" evidence="15">
    <location>
        <begin position="1200"/>
        <end position="1223"/>
    </location>
</feature>
<feature type="domain" description="C2H2-type" evidence="16">
    <location>
        <begin position="43"/>
        <end position="70"/>
    </location>
</feature>
<feature type="compositionally biased region" description="Basic and acidic residues" evidence="15">
    <location>
        <begin position="285"/>
        <end position="298"/>
    </location>
</feature>
<evidence type="ECO:0000256" key="12">
    <source>
        <dbReference type="ARBA" id="ARBA00056983"/>
    </source>
</evidence>
<feature type="region of interest" description="Disordered" evidence="15">
    <location>
        <begin position="1326"/>
        <end position="1351"/>
    </location>
</feature>
<dbReference type="PROSITE" id="PS50157">
    <property type="entry name" value="ZINC_FINGER_C2H2_2"/>
    <property type="match status" value="9"/>
</dbReference>
<feature type="compositionally biased region" description="Polar residues" evidence="15">
    <location>
        <begin position="962"/>
        <end position="981"/>
    </location>
</feature>
<feature type="domain" description="C2H2-type" evidence="16">
    <location>
        <begin position="539"/>
        <end position="566"/>
    </location>
</feature>
<evidence type="ECO:0000313" key="18">
    <source>
        <dbReference type="Proteomes" id="UP000678393"/>
    </source>
</evidence>